<dbReference type="InParanoid" id="A0A1S0U4W3"/>
<gene>
    <name evidence="1" type="ORF">LOAG_03189</name>
</gene>
<reference evidence="1" key="1">
    <citation type="submission" date="2012-04" db="EMBL/GenBank/DDBJ databases">
        <title>The Genome Sequence of Loa loa.</title>
        <authorList>
            <consortium name="The Broad Institute Genome Sequencing Platform"/>
            <consortium name="Broad Institute Genome Sequencing Center for Infectious Disease"/>
            <person name="Nutman T.B."/>
            <person name="Fink D.L."/>
            <person name="Russ C."/>
            <person name="Young S."/>
            <person name="Zeng Q."/>
            <person name="Gargeya S."/>
            <person name="Alvarado L."/>
            <person name="Berlin A."/>
            <person name="Chapman S.B."/>
            <person name="Chen Z."/>
            <person name="Freedman E."/>
            <person name="Gellesch M."/>
            <person name="Goldberg J."/>
            <person name="Griggs A."/>
            <person name="Gujja S."/>
            <person name="Heilman E.R."/>
            <person name="Heiman D."/>
            <person name="Howarth C."/>
            <person name="Mehta T."/>
            <person name="Neiman D."/>
            <person name="Pearson M."/>
            <person name="Roberts A."/>
            <person name="Saif S."/>
            <person name="Shea T."/>
            <person name="Shenoy N."/>
            <person name="Sisk P."/>
            <person name="Stolte C."/>
            <person name="Sykes S."/>
            <person name="White J."/>
            <person name="Yandava C."/>
            <person name="Haas B."/>
            <person name="Henn M.R."/>
            <person name="Nusbaum C."/>
            <person name="Birren B."/>
        </authorList>
    </citation>
    <scope>NUCLEOTIDE SEQUENCE [LARGE SCALE GENOMIC DNA]</scope>
</reference>
<dbReference type="CTD" id="9940576"/>
<protein>
    <submittedName>
        <fullName evidence="1">Uncharacterized protein</fullName>
    </submittedName>
</protein>
<name>A0A1S0U4W3_LOALO</name>
<dbReference type="KEGG" id="loa:LOAG_03189"/>
<organism evidence="1">
    <name type="scientific">Loa loa</name>
    <name type="common">Eye worm</name>
    <name type="synonym">Filaria loa</name>
    <dbReference type="NCBI Taxonomy" id="7209"/>
    <lineage>
        <taxon>Eukaryota</taxon>
        <taxon>Metazoa</taxon>
        <taxon>Ecdysozoa</taxon>
        <taxon>Nematoda</taxon>
        <taxon>Chromadorea</taxon>
        <taxon>Rhabditida</taxon>
        <taxon>Spirurina</taxon>
        <taxon>Spiruromorpha</taxon>
        <taxon>Filarioidea</taxon>
        <taxon>Onchocercidae</taxon>
        <taxon>Loa</taxon>
    </lineage>
</organism>
<accession>A0A1S0U4W3</accession>
<dbReference type="RefSeq" id="XP_003138774.1">
    <property type="nucleotide sequence ID" value="XM_003138726.1"/>
</dbReference>
<evidence type="ECO:0000313" key="1">
    <source>
        <dbReference type="EMBL" id="EFO25297.1"/>
    </source>
</evidence>
<dbReference type="GeneID" id="9940576"/>
<sequence length="175" mass="20406">MSVKTWHEHKTGYVQFVRMLILITIRKRIHISFQFCLSIHKHDYFSTLVHYDRYQMPLSSELDVKQTKTPALYKNISSLNAQSDCRPHLKVVLPFQFTLEMATNNAVTLSSIFPIKSTAFCLIIKSELKLSPEMIVFLECEMTAAAVIIPKRMQYFLAEQLSKTEKQTKIEMKRT</sequence>
<proteinExistence type="predicted"/>
<dbReference type="EMBL" id="JH712070">
    <property type="protein sequence ID" value="EFO25297.1"/>
    <property type="molecule type" value="Genomic_DNA"/>
</dbReference>
<dbReference type="AlphaFoldDB" id="A0A1S0U4W3"/>